<feature type="region of interest" description="Disordered" evidence="1">
    <location>
        <begin position="299"/>
        <end position="325"/>
    </location>
</feature>
<sequence length="337" mass="36778">MNFELTATRKMQAWKPKGGRRRGENRAGDVAAKNRAKRRQMVRRKDEVIKKSLNLGQIGALISETVFVVVHPNLEDPPLDPNLITKTLHRRVLLPLQPPPHLLRETQHPLLLLRRERRPPPLLHPRGGPDSEKRPHRGQRRRHCHGARHDDAVEGKAMVEGGGGGLALDFLAVEVSVTAACGAFERLECAVGPPGHELAAAVCGTAAEGGRVVLQTFPVRNGGQDGGPAEARMEAARVSWDDGRLVFLLGDLHLVFALPIDRCGGDSASTFPTGGGEKNKRALQWEVCYRVKWEGNDFSSFSSSSSSPSSSHGRGEKEKRCDGQSKACEVCFACTSH</sequence>
<accession>A0A835S0M6</accession>
<proteinExistence type="predicted"/>
<feature type="compositionally biased region" description="Basic residues" evidence="1">
    <location>
        <begin position="134"/>
        <end position="146"/>
    </location>
</feature>
<name>A0A835S0M6_VANPL</name>
<evidence type="ECO:0000256" key="1">
    <source>
        <dbReference type="SAM" id="MobiDB-lite"/>
    </source>
</evidence>
<gene>
    <name evidence="2" type="ORF">HPP92_001843</name>
</gene>
<evidence type="ECO:0000313" key="2">
    <source>
        <dbReference type="EMBL" id="KAG0501771.1"/>
    </source>
</evidence>
<dbReference type="AlphaFoldDB" id="A0A835S0M6"/>
<comment type="caution">
    <text evidence="2">The sequence shown here is derived from an EMBL/GenBank/DDBJ whole genome shotgun (WGS) entry which is preliminary data.</text>
</comment>
<feature type="compositionally biased region" description="Low complexity" evidence="1">
    <location>
        <begin position="299"/>
        <end position="311"/>
    </location>
</feature>
<evidence type="ECO:0000313" key="3">
    <source>
        <dbReference type="Proteomes" id="UP000639772"/>
    </source>
</evidence>
<feature type="region of interest" description="Disordered" evidence="1">
    <location>
        <begin position="113"/>
        <end position="148"/>
    </location>
</feature>
<reference evidence="2 3" key="1">
    <citation type="journal article" date="2020" name="Nat. Food">
        <title>A phased Vanilla planifolia genome enables genetic improvement of flavour and production.</title>
        <authorList>
            <person name="Hasing T."/>
            <person name="Tang H."/>
            <person name="Brym M."/>
            <person name="Khazi F."/>
            <person name="Huang T."/>
            <person name="Chambers A.H."/>
        </authorList>
    </citation>
    <scope>NUCLEOTIDE SEQUENCE [LARGE SCALE GENOMIC DNA]</scope>
    <source>
        <tissue evidence="2">Leaf</tissue>
    </source>
</reference>
<dbReference type="Proteomes" id="UP000639772">
    <property type="component" value="Chromosome 1"/>
</dbReference>
<organism evidence="2 3">
    <name type="scientific">Vanilla planifolia</name>
    <name type="common">Vanilla</name>
    <dbReference type="NCBI Taxonomy" id="51239"/>
    <lineage>
        <taxon>Eukaryota</taxon>
        <taxon>Viridiplantae</taxon>
        <taxon>Streptophyta</taxon>
        <taxon>Embryophyta</taxon>
        <taxon>Tracheophyta</taxon>
        <taxon>Spermatophyta</taxon>
        <taxon>Magnoliopsida</taxon>
        <taxon>Liliopsida</taxon>
        <taxon>Asparagales</taxon>
        <taxon>Orchidaceae</taxon>
        <taxon>Vanilloideae</taxon>
        <taxon>Vanilleae</taxon>
        <taxon>Vanilla</taxon>
    </lineage>
</organism>
<dbReference type="EMBL" id="JADCNM010000001">
    <property type="protein sequence ID" value="KAG0501771.1"/>
    <property type="molecule type" value="Genomic_DNA"/>
</dbReference>
<feature type="compositionally biased region" description="Basic and acidic residues" evidence="1">
    <location>
        <begin position="313"/>
        <end position="323"/>
    </location>
</feature>
<protein>
    <submittedName>
        <fullName evidence="2">Uncharacterized protein</fullName>
    </submittedName>
</protein>